<accession>A0A5P1FI38</accession>
<evidence type="ECO:0000259" key="6">
    <source>
        <dbReference type="Pfam" id="PF00501"/>
    </source>
</evidence>
<dbReference type="GO" id="GO:0016207">
    <property type="term" value="F:4-coumarate-CoA ligase activity"/>
    <property type="evidence" value="ECO:0007669"/>
    <property type="project" value="UniProtKB-EC"/>
</dbReference>
<dbReference type="Gene3D" id="3.40.50.12780">
    <property type="entry name" value="N-terminal domain of ligase-like"/>
    <property type="match status" value="1"/>
</dbReference>
<evidence type="ECO:0000256" key="5">
    <source>
        <dbReference type="ARBA" id="ARBA00034252"/>
    </source>
</evidence>
<keyword evidence="3" id="KW-0436">Ligase</keyword>
<evidence type="ECO:0000256" key="2">
    <source>
        <dbReference type="ARBA" id="ARBA00012959"/>
    </source>
</evidence>
<protein>
    <recommendedName>
        <fullName evidence="2">4-coumarate--CoA ligase</fullName>
        <ecNumber evidence="2">6.2.1.12</ecNumber>
    </recommendedName>
</protein>
<dbReference type="InterPro" id="IPR025110">
    <property type="entry name" value="AMP-bd_C"/>
</dbReference>
<comment type="catalytic activity">
    <reaction evidence="5">
        <text>(E)-4-coumarate + ATP + CoA = (E)-4-coumaroyl-CoA + AMP + diphosphate</text>
        <dbReference type="Rhea" id="RHEA:19641"/>
        <dbReference type="ChEBI" id="CHEBI:12876"/>
        <dbReference type="ChEBI" id="CHEBI:30616"/>
        <dbReference type="ChEBI" id="CHEBI:33019"/>
        <dbReference type="ChEBI" id="CHEBI:57287"/>
        <dbReference type="ChEBI" id="CHEBI:85008"/>
        <dbReference type="ChEBI" id="CHEBI:456215"/>
        <dbReference type="EC" id="6.2.1.12"/>
    </reaction>
    <physiologicalReaction direction="left-to-right" evidence="5">
        <dbReference type="Rhea" id="RHEA:19642"/>
    </physiologicalReaction>
</comment>
<dbReference type="Proteomes" id="UP000243459">
    <property type="component" value="Chromosome 2"/>
</dbReference>
<evidence type="ECO:0000313" key="8">
    <source>
        <dbReference type="EMBL" id="ONK77734.1"/>
    </source>
</evidence>
<dbReference type="InterPro" id="IPR042099">
    <property type="entry name" value="ANL_N_sf"/>
</dbReference>
<dbReference type="InterPro" id="IPR045851">
    <property type="entry name" value="AMP-bd_C_sf"/>
</dbReference>
<dbReference type="GO" id="GO:0005524">
    <property type="term" value="F:ATP binding"/>
    <property type="evidence" value="ECO:0007669"/>
    <property type="project" value="UniProtKB-KW"/>
</dbReference>
<dbReference type="SUPFAM" id="SSF56801">
    <property type="entry name" value="Acetyl-CoA synthetase-like"/>
    <property type="match status" value="1"/>
</dbReference>
<sequence>MIREVLVGVAWRVAPQRSSGIAAGSVPVSPFASIWRLDMIKRFLARFPNVRFSQAYGLTESTGGVFRAFGPEESQRLGSTGRLMAGCEAKIVDPSTGIALHPCEQGELWVRGPTIMKGYIGDEEATSAILNSEGWLKTGDLCYIDNNGFLFVVDRLKELIKYKGYQVPPAELEHLLQMHNDIIEAAVIPYPDDEAGEVPMAFIVRKPNSTLQEAEIMELVAKQVASYRRIRRVSFVDSIPKNSTGKIMRKDLMKLAMIKTNSKL</sequence>
<keyword evidence="4" id="KW-0547">Nucleotide-binding</keyword>
<evidence type="ECO:0000256" key="1">
    <source>
        <dbReference type="ARBA" id="ARBA00006432"/>
    </source>
</evidence>
<gene>
    <name evidence="8" type="ORF">A4U43_C02F9990</name>
</gene>
<evidence type="ECO:0000256" key="4">
    <source>
        <dbReference type="ARBA" id="ARBA00022840"/>
    </source>
</evidence>
<evidence type="ECO:0000313" key="9">
    <source>
        <dbReference type="Proteomes" id="UP000243459"/>
    </source>
</evidence>
<dbReference type="Gramene" id="ONK77734">
    <property type="protein sequence ID" value="ONK77734"/>
    <property type="gene ID" value="A4U43_C02F9990"/>
</dbReference>
<dbReference type="Pfam" id="PF00501">
    <property type="entry name" value="AMP-binding"/>
    <property type="match status" value="1"/>
</dbReference>
<feature type="domain" description="AMP-binding enzyme C-terminal" evidence="7">
    <location>
        <begin position="171"/>
        <end position="246"/>
    </location>
</feature>
<dbReference type="PANTHER" id="PTHR24096">
    <property type="entry name" value="LONG-CHAIN-FATTY-ACID--COA LIGASE"/>
    <property type="match status" value="1"/>
</dbReference>
<proteinExistence type="inferred from homology"/>
<dbReference type="FunFam" id="3.30.300.30:FF:000007">
    <property type="entry name" value="4-coumarate--CoA ligase 2"/>
    <property type="match status" value="1"/>
</dbReference>
<keyword evidence="9" id="KW-1185">Reference proteome</keyword>
<feature type="domain" description="AMP-dependent synthetase/ligase" evidence="6">
    <location>
        <begin position="38"/>
        <end position="119"/>
    </location>
</feature>
<comment type="similarity">
    <text evidence="1">Belongs to the ATP-dependent AMP-binding enzyme family.</text>
</comment>
<dbReference type="Gene3D" id="3.30.300.30">
    <property type="match status" value="1"/>
</dbReference>
<evidence type="ECO:0000256" key="3">
    <source>
        <dbReference type="ARBA" id="ARBA00022598"/>
    </source>
</evidence>
<dbReference type="EMBL" id="CM007382">
    <property type="protein sequence ID" value="ONK77734.1"/>
    <property type="molecule type" value="Genomic_DNA"/>
</dbReference>
<dbReference type="AlphaFoldDB" id="A0A5P1FI38"/>
<keyword evidence="4" id="KW-0067">ATP-binding</keyword>
<evidence type="ECO:0000259" key="7">
    <source>
        <dbReference type="Pfam" id="PF13193"/>
    </source>
</evidence>
<dbReference type="InterPro" id="IPR000873">
    <property type="entry name" value="AMP-dep_synth/lig_dom"/>
</dbReference>
<name>A0A5P1FI38_ASPOF</name>
<dbReference type="OMA" id="FASIWRL"/>
<reference evidence="9" key="1">
    <citation type="journal article" date="2017" name="Nat. Commun.">
        <title>The asparagus genome sheds light on the origin and evolution of a young Y chromosome.</title>
        <authorList>
            <person name="Harkess A."/>
            <person name="Zhou J."/>
            <person name="Xu C."/>
            <person name="Bowers J.E."/>
            <person name="Van der Hulst R."/>
            <person name="Ayyampalayam S."/>
            <person name="Mercati F."/>
            <person name="Riccardi P."/>
            <person name="McKain M.R."/>
            <person name="Kakrana A."/>
            <person name="Tang H."/>
            <person name="Ray J."/>
            <person name="Groenendijk J."/>
            <person name="Arikit S."/>
            <person name="Mathioni S.M."/>
            <person name="Nakano M."/>
            <person name="Shan H."/>
            <person name="Telgmann-Rauber A."/>
            <person name="Kanno A."/>
            <person name="Yue Z."/>
            <person name="Chen H."/>
            <person name="Li W."/>
            <person name="Chen Y."/>
            <person name="Xu X."/>
            <person name="Zhang Y."/>
            <person name="Luo S."/>
            <person name="Chen H."/>
            <person name="Gao J."/>
            <person name="Mao Z."/>
            <person name="Pires J.C."/>
            <person name="Luo M."/>
            <person name="Kudrna D."/>
            <person name="Wing R.A."/>
            <person name="Meyers B.C."/>
            <person name="Yi K."/>
            <person name="Kong H."/>
            <person name="Lavrijsen P."/>
            <person name="Sunseri F."/>
            <person name="Falavigna A."/>
            <person name="Ye Y."/>
            <person name="Leebens-Mack J.H."/>
            <person name="Chen G."/>
        </authorList>
    </citation>
    <scope>NUCLEOTIDE SEQUENCE [LARGE SCALE GENOMIC DNA]</scope>
    <source>
        <strain evidence="9">cv. DH0086</strain>
    </source>
</reference>
<dbReference type="EC" id="6.2.1.12" evidence="2"/>
<dbReference type="PANTHER" id="PTHR24096:SF362">
    <property type="entry name" value="4-COUMARATE--COA LIGASE-LIKE 9"/>
    <property type="match status" value="1"/>
</dbReference>
<organism evidence="8 9">
    <name type="scientific">Asparagus officinalis</name>
    <name type="common">Garden asparagus</name>
    <dbReference type="NCBI Taxonomy" id="4686"/>
    <lineage>
        <taxon>Eukaryota</taxon>
        <taxon>Viridiplantae</taxon>
        <taxon>Streptophyta</taxon>
        <taxon>Embryophyta</taxon>
        <taxon>Tracheophyta</taxon>
        <taxon>Spermatophyta</taxon>
        <taxon>Magnoliopsida</taxon>
        <taxon>Liliopsida</taxon>
        <taxon>Asparagales</taxon>
        <taxon>Asparagaceae</taxon>
        <taxon>Asparagoideae</taxon>
        <taxon>Asparagus</taxon>
    </lineage>
</organism>
<dbReference type="Pfam" id="PF13193">
    <property type="entry name" value="AMP-binding_C"/>
    <property type="match status" value="1"/>
</dbReference>